<evidence type="ECO:0000259" key="5">
    <source>
        <dbReference type="SMART" id="SM00888"/>
    </source>
</evidence>
<dbReference type="Gene3D" id="3.30.70.60">
    <property type="match status" value="1"/>
</dbReference>
<dbReference type="InterPro" id="IPR014717">
    <property type="entry name" value="Transl_elong_EF1B/ribsomal_bS6"/>
</dbReference>
<dbReference type="SUPFAM" id="SSF54984">
    <property type="entry name" value="eEF-1beta-like"/>
    <property type="match status" value="1"/>
</dbReference>
<dbReference type="GeneID" id="31362757"/>
<feature type="domain" description="Translation elongation factor EF1B beta/delta subunit guanine nucleotide exchange" evidence="5">
    <location>
        <begin position="130"/>
        <end position="216"/>
    </location>
</feature>
<dbReference type="SUPFAM" id="SSF47616">
    <property type="entry name" value="GST C-terminal domain-like"/>
    <property type="match status" value="1"/>
</dbReference>
<reference evidence="6 7" key="1">
    <citation type="journal article" date="2011" name="Genome Res.">
        <title>Phylogeny-wide analysis of social amoeba genomes highlights ancient origins for complex intercellular communication.</title>
        <authorList>
            <person name="Heidel A.J."/>
            <person name="Lawal H.M."/>
            <person name="Felder M."/>
            <person name="Schilde C."/>
            <person name="Helps N.R."/>
            <person name="Tunggal B."/>
            <person name="Rivero F."/>
            <person name="John U."/>
            <person name="Schleicher M."/>
            <person name="Eichinger L."/>
            <person name="Platzer M."/>
            <person name="Noegel A.A."/>
            <person name="Schaap P."/>
            <person name="Gloeckner G."/>
        </authorList>
    </citation>
    <scope>NUCLEOTIDE SEQUENCE [LARGE SCALE GENOMIC DNA]</scope>
    <source>
        <strain evidence="7">ATCC 26659 / Pp 5 / PN500</strain>
    </source>
</reference>
<dbReference type="InterPro" id="IPR036282">
    <property type="entry name" value="Glutathione-S-Trfase_C_sf"/>
</dbReference>
<organism evidence="6 7">
    <name type="scientific">Heterostelium pallidum (strain ATCC 26659 / Pp 5 / PN500)</name>
    <name type="common">Cellular slime mold</name>
    <name type="synonym">Polysphondylium pallidum</name>
    <dbReference type="NCBI Taxonomy" id="670386"/>
    <lineage>
        <taxon>Eukaryota</taxon>
        <taxon>Amoebozoa</taxon>
        <taxon>Evosea</taxon>
        <taxon>Eumycetozoa</taxon>
        <taxon>Dictyostelia</taxon>
        <taxon>Acytosteliales</taxon>
        <taxon>Acytosteliaceae</taxon>
        <taxon>Heterostelium</taxon>
    </lineage>
</organism>
<dbReference type="OMA" id="MPSQADM"/>
<keyword evidence="3 4" id="KW-0648">Protein biosynthesis</keyword>
<accession>D3BEW0</accession>
<dbReference type="InterPro" id="IPR036219">
    <property type="entry name" value="eEF-1beta-like_sf"/>
</dbReference>
<dbReference type="EMBL" id="ADBJ01000031">
    <property type="protein sequence ID" value="EFA80441.1"/>
    <property type="molecule type" value="Genomic_DNA"/>
</dbReference>
<dbReference type="AlphaFoldDB" id="D3BEW0"/>
<proteinExistence type="inferred from homology"/>
<dbReference type="GO" id="GO:0003746">
    <property type="term" value="F:translation elongation factor activity"/>
    <property type="evidence" value="ECO:0007669"/>
    <property type="project" value="UniProtKB-KW"/>
</dbReference>
<dbReference type="InParanoid" id="D3BEW0"/>
<sequence length="216" mass="23532">MPSFSAELNTEAGLKALNEYLADKTFIVGFVPSSADVQALGLVGATAPCATKYPHANRWFVTVKAYTAEEFEKVAETVTIAAAAAAPAKDDDDVDLFGSDEDDEEYEKQLEERRKAALASKKPKEKVIAKSSIMMDVKPWDDTTDMGELEKAVRSIAMDGLLWGASKLVPVGYGIKKLSINLVVVDDLVSLDDLTEQIEAFEDFVQSVDITAFNKI</sequence>
<dbReference type="InterPro" id="IPR001326">
    <property type="entry name" value="Transl_elong_EF1B_B/D_CS"/>
</dbReference>
<keyword evidence="2 4" id="KW-0251">Elongation factor</keyword>
<dbReference type="FunCoup" id="D3BEW0">
    <property type="interactions" value="743"/>
</dbReference>
<dbReference type="InterPro" id="IPR014038">
    <property type="entry name" value="EF1B_bsu/dsu_GNE"/>
</dbReference>
<dbReference type="Gene3D" id="1.20.1050.130">
    <property type="match status" value="1"/>
</dbReference>
<evidence type="ECO:0000256" key="4">
    <source>
        <dbReference type="RuleBase" id="RU003791"/>
    </source>
</evidence>
<dbReference type="RefSeq" id="XP_020432561.1">
    <property type="nucleotide sequence ID" value="XM_020578113.1"/>
</dbReference>
<dbReference type="PANTHER" id="PTHR11595">
    <property type="entry name" value="EF-HAND AND COILED-COIL DOMAIN-CONTAINING FAMILY MEMBER"/>
    <property type="match status" value="1"/>
</dbReference>
<dbReference type="Pfam" id="PF00736">
    <property type="entry name" value="EF1_GNE"/>
    <property type="match status" value="1"/>
</dbReference>
<dbReference type="PROSITE" id="PS00824">
    <property type="entry name" value="EF1BD_1"/>
    <property type="match status" value="1"/>
</dbReference>
<comment type="similarity">
    <text evidence="1 4">Belongs to the EF-1-beta/EF-1-delta family.</text>
</comment>
<dbReference type="GO" id="GO:0005829">
    <property type="term" value="C:cytosol"/>
    <property type="evidence" value="ECO:0007669"/>
    <property type="project" value="TreeGrafter"/>
</dbReference>
<dbReference type="FunFam" id="3.30.70.60:FF:000001">
    <property type="entry name" value="Elongation factor 1-beta 1 like"/>
    <property type="match status" value="1"/>
</dbReference>
<dbReference type="SMART" id="SM00888">
    <property type="entry name" value="EF1_GNE"/>
    <property type="match status" value="1"/>
</dbReference>
<dbReference type="GO" id="GO:0005085">
    <property type="term" value="F:guanyl-nucleotide exchange factor activity"/>
    <property type="evidence" value="ECO:0007669"/>
    <property type="project" value="TreeGrafter"/>
</dbReference>
<evidence type="ECO:0000256" key="1">
    <source>
        <dbReference type="ARBA" id="ARBA00007411"/>
    </source>
</evidence>
<dbReference type="CDD" id="cd00292">
    <property type="entry name" value="EF1B"/>
    <property type="match status" value="1"/>
</dbReference>
<gene>
    <name evidence="6" type="primary">efa1B</name>
    <name evidence="6" type="ORF">PPL_07276</name>
</gene>
<evidence type="ECO:0000256" key="3">
    <source>
        <dbReference type="ARBA" id="ARBA00022917"/>
    </source>
</evidence>
<evidence type="ECO:0000313" key="7">
    <source>
        <dbReference type="Proteomes" id="UP000001396"/>
    </source>
</evidence>
<dbReference type="GO" id="GO:0005853">
    <property type="term" value="C:eukaryotic translation elongation factor 1 complex"/>
    <property type="evidence" value="ECO:0007669"/>
    <property type="project" value="InterPro"/>
</dbReference>
<evidence type="ECO:0000256" key="2">
    <source>
        <dbReference type="ARBA" id="ARBA00022768"/>
    </source>
</evidence>
<comment type="caution">
    <text evidence="6">The sequence shown here is derived from an EMBL/GenBank/DDBJ whole genome shotgun (WGS) entry which is preliminary data.</text>
</comment>
<keyword evidence="7" id="KW-1185">Reference proteome</keyword>
<protein>
    <submittedName>
        <fullName evidence="6">Elongation factor 1b</fullName>
    </submittedName>
</protein>
<name>D3BEW0_HETP5</name>
<dbReference type="STRING" id="670386.D3BEW0"/>
<dbReference type="PROSITE" id="PS00825">
    <property type="entry name" value="EF1BD_2"/>
    <property type="match status" value="1"/>
</dbReference>
<evidence type="ECO:0000313" key="6">
    <source>
        <dbReference type="EMBL" id="EFA80441.1"/>
    </source>
</evidence>
<dbReference type="InterPro" id="IPR049720">
    <property type="entry name" value="EF1B_bsu/dsu"/>
</dbReference>
<dbReference type="Proteomes" id="UP000001396">
    <property type="component" value="Unassembled WGS sequence"/>
</dbReference>
<dbReference type="PANTHER" id="PTHR11595:SF21">
    <property type="entry name" value="ELONGATION FACTOR 1-BETA"/>
    <property type="match status" value="1"/>
</dbReference>